<dbReference type="EMBL" id="JACSDZ010000002">
    <property type="protein sequence ID" value="KAF7414790.1"/>
    <property type="molecule type" value="Genomic_DNA"/>
</dbReference>
<dbReference type="AlphaFoldDB" id="A0A834NNU2"/>
<evidence type="ECO:0000313" key="2">
    <source>
        <dbReference type="Proteomes" id="UP000617340"/>
    </source>
</evidence>
<accession>A0A834NNU2</accession>
<reference evidence="1" key="1">
    <citation type="journal article" date="2020" name="G3 (Bethesda)">
        <title>High-Quality Assemblies for Three Invasive Social Wasps from the &lt;i&gt;Vespula&lt;/i&gt; Genus.</title>
        <authorList>
            <person name="Harrop T.W.R."/>
            <person name="Guhlin J."/>
            <person name="McLaughlin G.M."/>
            <person name="Permina E."/>
            <person name="Stockwell P."/>
            <person name="Gilligan J."/>
            <person name="Le Lec M.F."/>
            <person name="Gruber M.A.M."/>
            <person name="Quinn O."/>
            <person name="Lovegrove M."/>
            <person name="Duncan E.J."/>
            <person name="Remnant E.J."/>
            <person name="Van Eeckhoven J."/>
            <person name="Graham B."/>
            <person name="Knapp R.A."/>
            <person name="Langford K.W."/>
            <person name="Kronenberg Z."/>
            <person name="Press M.O."/>
            <person name="Eacker S.M."/>
            <person name="Wilson-Rankin E.E."/>
            <person name="Purcell J."/>
            <person name="Lester P.J."/>
            <person name="Dearden P.K."/>
        </authorList>
    </citation>
    <scope>NUCLEOTIDE SEQUENCE</scope>
    <source>
        <strain evidence="1">Linc-1</strain>
    </source>
</reference>
<evidence type="ECO:0000313" key="1">
    <source>
        <dbReference type="EMBL" id="KAF7414790.1"/>
    </source>
</evidence>
<sequence length="157" mass="18173">MFRLIWPSINAVVAATHRPPSVQSNCESMIFGVAERSLSRYVSLDEHPAISSIVLPHECSEMLEYPIETTTSSSNELARFSSFFLLADGFIIYDPMLERRSCARRLRLEDNDEDEDEDEDEDDDDDDELVINLLSWKMLFVFLRFIIATMAKKRQED</sequence>
<keyword evidence="2" id="KW-1185">Reference proteome</keyword>
<protein>
    <submittedName>
        <fullName evidence="1">Uncharacterized protein</fullName>
    </submittedName>
</protein>
<dbReference type="Proteomes" id="UP000617340">
    <property type="component" value="Unassembled WGS sequence"/>
</dbReference>
<organism evidence="1 2">
    <name type="scientific">Vespula germanica</name>
    <name type="common">German yellow jacket</name>
    <name type="synonym">Paravespula germanica</name>
    <dbReference type="NCBI Taxonomy" id="30212"/>
    <lineage>
        <taxon>Eukaryota</taxon>
        <taxon>Metazoa</taxon>
        <taxon>Ecdysozoa</taxon>
        <taxon>Arthropoda</taxon>
        <taxon>Hexapoda</taxon>
        <taxon>Insecta</taxon>
        <taxon>Pterygota</taxon>
        <taxon>Neoptera</taxon>
        <taxon>Endopterygota</taxon>
        <taxon>Hymenoptera</taxon>
        <taxon>Apocrita</taxon>
        <taxon>Aculeata</taxon>
        <taxon>Vespoidea</taxon>
        <taxon>Vespidae</taxon>
        <taxon>Vespinae</taxon>
        <taxon>Vespula</taxon>
    </lineage>
</organism>
<proteinExistence type="predicted"/>
<comment type="caution">
    <text evidence="1">The sequence shown here is derived from an EMBL/GenBank/DDBJ whole genome shotgun (WGS) entry which is preliminary data.</text>
</comment>
<gene>
    <name evidence="1" type="ORF">HZH68_003279</name>
</gene>
<name>A0A834NNU2_VESGE</name>